<accession>A0A8T1LWM0</accession>
<reference evidence="1 2" key="1">
    <citation type="journal article" date="2018" name="Biotechnol. Adv.">
        <title>Improved genomic resources and new bioinformatic workflow for the carcinogenic parasite Clonorchis sinensis: Biotechnological implications.</title>
        <authorList>
            <person name="Wang D."/>
            <person name="Korhonen P.K."/>
            <person name="Gasser R.B."/>
            <person name="Young N.D."/>
        </authorList>
    </citation>
    <scope>NUCLEOTIDE SEQUENCE [LARGE SCALE GENOMIC DNA]</scope>
    <source>
        <strain evidence="1">Cs-k2</strain>
    </source>
</reference>
<keyword evidence="2" id="KW-1185">Reference proteome</keyword>
<sequence>MYALVLRQSRDMGSLSDMMTVCRKSWNSVSTAPLAPEEKFQAVSLLELHESLKFVAALKTDGELLLFYVEEVTEDIRDSVPIRVRLPYPYTISINSGTVGLLSKNPFAEANEELANQLQLSSSLLAEEENQSMLLWIRGVRHDNSSDQGTVEKLFYVTLPSRCSIDLQVAQQSNSRIGGTFEKTGFTSSVLSDTTTFLVSRNRLREERTRELQKLWEDLPECFSDK</sequence>
<evidence type="ECO:0000313" key="2">
    <source>
        <dbReference type="Proteomes" id="UP000286415"/>
    </source>
</evidence>
<protein>
    <submittedName>
        <fullName evidence="1">Uncharacterized protein</fullName>
    </submittedName>
</protein>
<dbReference type="AlphaFoldDB" id="A0A8T1LWM0"/>
<name>A0A8T1LWM0_CLOSI</name>
<proteinExistence type="predicted"/>
<evidence type="ECO:0000313" key="1">
    <source>
        <dbReference type="EMBL" id="KAG5441393.1"/>
    </source>
</evidence>
<organism evidence="1 2">
    <name type="scientific">Clonorchis sinensis</name>
    <name type="common">Chinese liver fluke</name>
    <dbReference type="NCBI Taxonomy" id="79923"/>
    <lineage>
        <taxon>Eukaryota</taxon>
        <taxon>Metazoa</taxon>
        <taxon>Spiralia</taxon>
        <taxon>Lophotrochozoa</taxon>
        <taxon>Platyhelminthes</taxon>
        <taxon>Trematoda</taxon>
        <taxon>Digenea</taxon>
        <taxon>Opisthorchiida</taxon>
        <taxon>Opisthorchiata</taxon>
        <taxon>Opisthorchiidae</taxon>
        <taxon>Clonorchis</taxon>
    </lineage>
</organism>
<reference evidence="1 2" key="2">
    <citation type="journal article" date="2021" name="Genomics">
        <title>High-quality reference genome for Clonorchis sinensis.</title>
        <authorList>
            <person name="Young N.D."/>
            <person name="Stroehlein A.J."/>
            <person name="Kinkar L."/>
            <person name="Wang T."/>
            <person name="Sohn W.M."/>
            <person name="Chang B.C.H."/>
            <person name="Kaur P."/>
            <person name="Weisz D."/>
            <person name="Dudchenko O."/>
            <person name="Aiden E.L."/>
            <person name="Korhonen P.K."/>
            <person name="Gasser R.B."/>
        </authorList>
    </citation>
    <scope>NUCLEOTIDE SEQUENCE [LARGE SCALE GENOMIC DNA]</scope>
    <source>
        <strain evidence="1">Cs-k2</strain>
    </source>
</reference>
<gene>
    <name evidence="1" type="ORF">CSKR_202179</name>
</gene>
<comment type="caution">
    <text evidence="1">The sequence shown here is derived from an EMBL/GenBank/DDBJ whole genome shotgun (WGS) entry which is preliminary data.</text>
</comment>
<dbReference type="Proteomes" id="UP000286415">
    <property type="component" value="Unassembled WGS sequence"/>
</dbReference>
<dbReference type="EMBL" id="NIRI02000077">
    <property type="protein sequence ID" value="KAG5441393.1"/>
    <property type="molecule type" value="Genomic_DNA"/>
</dbReference>